<evidence type="ECO:0000313" key="1">
    <source>
        <dbReference type="EMBL" id="MEA5668890.1"/>
    </source>
</evidence>
<gene>
    <name evidence="1" type="ORF">VA603_15180</name>
</gene>
<organism evidence="1 2">
    <name type="scientific">Stenotrophomonas capsici</name>
    <dbReference type="NCBI Taxonomy" id="3110230"/>
    <lineage>
        <taxon>Bacteria</taxon>
        <taxon>Pseudomonadati</taxon>
        <taxon>Pseudomonadota</taxon>
        <taxon>Gammaproteobacteria</taxon>
        <taxon>Lysobacterales</taxon>
        <taxon>Lysobacteraceae</taxon>
        <taxon>Stenotrophomonas</taxon>
    </lineage>
</organism>
<dbReference type="RefSeq" id="WP_323439345.1">
    <property type="nucleotide sequence ID" value="NZ_JAYFUH010000249.1"/>
</dbReference>
<name>A0ABU5V698_9GAMM</name>
<sequence>MERTRTTRDRSFPRVSIAAADGRRAVEVTLLSQLDPGAGDALALRAGQRQQHHPQFNDALDEPSVRLSAPDFAAHDPASLYTFSVGSAGHPFHRHAGPRLFTAVSGSGGARLRFIPATSSAEAGALEGLRHVEIPADCLFTVRMAARTWHQFQPLHGNGQHPALFAVSCHPDETAGELDPATRAQVDRGEADLASLTELLPPALLQALSQLDPAKAPVPTTTLGFIHAMDTSWCIGLCAHLRRHVGRARQTLARLCRLHGVVGQDLPALRTCTLPALPARSLLAAQLHGHHHQDSVQIRIDTRWLGRQSPEHLLVRLLEAFIEQPAAPVSGLMRFRNLLVKPLGLRTSTLGCPVSSLLNDSAAQRFAQRFPVLDAQVDAEHAQVLLGADDRHLGFRSGVSVQRDGDDMLFTLSTRVRCRNLFGRAYMGVVDPVHRHYIAPRMLQSAVAALVRAEEREMAPAGAA</sequence>
<protein>
    <submittedName>
        <fullName evidence="1">DUF2867 domain-containing protein</fullName>
    </submittedName>
</protein>
<evidence type="ECO:0000313" key="2">
    <source>
        <dbReference type="Proteomes" id="UP001301653"/>
    </source>
</evidence>
<proteinExistence type="predicted"/>
<dbReference type="EMBL" id="JAYFUH010000249">
    <property type="protein sequence ID" value="MEA5668890.1"/>
    <property type="molecule type" value="Genomic_DNA"/>
</dbReference>
<comment type="caution">
    <text evidence="1">The sequence shown here is derived from an EMBL/GenBank/DDBJ whole genome shotgun (WGS) entry which is preliminary data.</text>
</comment>
<dbReference type="InterPro" id="IPR021295">
    <property type="entry name" value="DUF2867"/>
</dbReference>
<dbReference type="Proteomes" id="UP001301653">
    <property type="component" value="Unassembled WGS sequence"/>
</dbReference>
<reference evidence="1 2" key="1">
    <citation type="submission" date="2023-12" db="EMBL/GenBank/DDBJ databases">
        <title>Stenotrophomonas guangdongensis sp. nov., isolated from wilted pepper plants (Capsicum annuum).</title>
        <authorList>
            <person name="Qiu M."/>
            <person name="Li Y."/>
            <person name="Liu Q."/>
            <person name="Zhang X."/>
            <person name="Huang Y."/>
            <person name="Guo R."/>
            <person name="Hu M."/>
            <person name="Zhou J."/>
            <person name="Zhou X."/>
        </authorList>
    </citation>
    <scope>NUCLEOTIDE SEQUENCE [LARGE SCALE GENOMIC DNA]</scope>
    <source>
        <strain evidence="1 2">MH1</strain>
    </source>
</reference>
<keyword evidence="2" id="KW-1185">Reference proteome</keyword>
<accession>A0ABU5V698</accession>
<dbReference type="Pfam" id="PF11066">
    <property type="entry name" value="DUF2867"/>
    <property type="match status" value="1"/>
</dbReference>